<dbReference type="InterPro" id="IPR000184">
    <property type="entry name" value="Bac_surfAg_D15"/>
</dbReference>
<dbReference type="InterPro" id="IPR010827">
    <property type="entry name" value="BamA/TamA_POTRA"/>
</dbReference>
<dbReference type="EMBL" id="CYRX01000008">
    <property type="protein sequence ID" value="CUH59019.1"/>
    <property type="molecule type" value="Genomic_DNA"/>
</dbReference>
<comment type="subcellular location">
    <subcellularLocation>
        <location evidence="8">Cell outer membrane</location>
    </subcellularLocation>
    <subcellularLocation>
        <location evidence="1">Membrane</location>
    </subcellularLocation>
</comment>
<dbReference type="PROSITE" id="PS51779">
    <property type="entry name" value="POTRA"/>
    <property type="match status" value="3"/>
</dbReference>
<dbReference type="PANTHER" id="PTHR12815:SF23">
    <property type="entry name" value="OUTER MEMBRANE PROTEIN ASSEMBLY FACTOR BAMA"/>
    <property type="match status" value="1"/>
</dbReference>
<dbReference type="InterPro" id="IPR023707">
    <property type="entry name" value="OM_assembly_BamA"/>
</dbReference>
<evidence type="ECO:0000256" key="7">
    <source>
        <dbReference type="ARBA" id="ARBA00023237"/>
    </source>
</evidence>
<keyword evidence="7 8" id="KW-0998">Cell outer membrane</keyword>
<dbReference type="InterPro" id="IPR034746">
    <property type="entry name" value="POTRA"/>
</dbReference>
<dbReference type="eggNOG" id="COG4775">
    <property type="taxonomic scope" value="Bacteria"/>
</dbReference>
<evidence type="ECO:0000313" key="12">
    <source>
        <dbReference type="Proteomes" id="UP000051298"/>
    </source>
</evidence>
<dbReference type="Gene3D" id="3.10.20.310">
    <property type="entry name" value="membrane protein fhac"/>
    <property type="match status" value="5"/>
</dbReference>
<dbReference type="GO" id="GO:0043165">
    <property type="term" value="P:Gram-negative-bacterium-type cell outer membrane assembly"/>
    <property type="evidence" value="ECO:0007669"/>
    <property type="project" value="UniProtKB-UniRule"/>
</dbReference>
<dbReference type="Pfam" id="PF07244">
    <property type="entry name" value="POTRA"/>
    <property type="match status" value="5"/>
</dbReference>
<dbReference type="PIRSF" id="PIRSF006076">
    <property type="entry name" value="OM_assembly_OMP85"/>
    <property type="match status" value="1"/>
</dbReference>
<proteinExistence type="inferred from homology"/>
<organism evidence="11 12">
    <name type="scientific">Thalassobacter stenotrophicus</name>
    <dbReference type="NCBI Taxonomy" id="266809"/>
    <lineage>
        <taxon>Bacteria</taxon>
        <taxon>Pseudomonadati</taxon>
        <taxon>Pseudomonadota</taxon>
        <taxon>Alphaproteobacteria</taxon>
        <taxon>Rhodobacterales</taxon>
        <taxon>Roseobacteraceae</taxon>
        <taxon>Thalassobacter</taxon>
    </lineage>
</organism>
<evidence type="ECO:0000256" key="5">
    <source>
        <dbReference type="ARBA" id="ARBA00022737"/>
    </source>
</evidence>
<dbReference type="Pfam" id="PF01103">
    <property type="entry name" value="Omp85"/>
    <property type="match status" value="1"/>
</dbReference>
<comment type="subunit">
    <text evidence="8">Part of the Bam complex.</text>
</comment>
<evidence type="ECO:0000256" key="6">
    <source>
        <dbReference type="ARBA" id="ARBA00023136"/>
    </source>
</evidence>
<keyword evidence="5 8" id="KW-0677">Repeat</keyword>
<evidence type="ECO:0000256" key="4">
    <source>
        <dbReference type="ARBA" id="ARBA00022729"/>
    </source>
</evidence>
<dbReference type="Proteomes" id="UP000051298">
    <property type="component" value="Unassembled WGS sequence"/>
</dbReference>
<evidence type="ECO:0000256" key="1">
    <source>
        <dbReference type="ARBA" id="ARBA00004370"/>
    </source>
</evidence>
<dbReference type="STRING" id="266809.PM03_10055"/>
<evidence type="ECO:0000256" key="3">
    <source>
        <dbReference type="ARBA" id="ARBA00022692"/>
    </source>
</evidence>
<keyword evidence="3 8" id="KW-0812">Transmembrane</keyword>
<dbReference type="RefSeq" id="WP_058122331.1">
    <property type="nucleotide sequence ID" value="NZ_CYRX01000008.1"/>
</dbReference>
<evidence type="ECO:0000256" key="9">
    <source>
        <dbReference type="NCBIfam" id="TIGR03303"/>
    </source>
</evidence>
<dbReference type="InterPro" id="IPR039910">
    <property type="entry name" value="D15-like"/>
</dbReference>
<gene>
    <name evidence="8 11" type="primary">bamA</name>
    <name evidence="11" type="ORF">THS5294_00299</name>
</gene>
<dbReference type="HAMAP" id="MF_01430">
    <property type="entry name" value="OM_assembly_BamA"/>
    <property type="match status" value="1"/>
</dbReference>
<evidence type="ECO:0000256" key="8">
    <source>
        <dbReference type="HAMAP-Rule" id="MF_01430"/>
    </source>
</evidence>
<comment type="similarity">
    <text evidence="8">Belongs to the BamA family.</text>
</comment>
<reference evidence="11 12" key="1">
    <citation type="submission" date="2015-09" db="EMBL/GenBank/DDBJ databases">
        <authorList>
            <consortium name="Swine Surveillance"/>
        </authorList>
    </citation>
    <scope>NUCLEOTIDE SEQUENCE [LARGE SCALE GENOMIC DNA]</scope>
    <source>
        <strain evidence="11 12">CECT 5294</strain>
    </source>
</reference>
<dbReference type="NCBIfam" id="TIGR03303">
    <property type="entry name" value="OM_YaeT"/>
    <property type="match status" value="1"/>
</dbReference>
<keyword evidence="4 8" id="KW-0732">Signal</keyword>
<evidence type="ECO:0000313" key="11">
    <source>
        <dbReference type="EMBL" id="CUH59019.1"/>
    </source>
</evidence>
<feature type="domain" description="POTRA" evidence="10">
    <location>
        <begin position="101"/>
        <end position="178"/>
    </location>
</feature>
<keyword evidence="6 8" id="KW-0472">Membrane</keyword>
<feature type="domain" description="POTRA" evidence="10">
    <location>
        <begin position="354"/>
        <end position="427"/>
    </location>
</feature>
<feature type="signal peptide" evidence="8">
    <location>
        <begin position="1"/>
        <end position="30"/>
    </location>
</feature>
<name>A0A0P1FEN2_9RHOB</name>
<feature type="domain" description="POTRA" evidence="10">
    <location>
        <begin position="33"/>
        <end position="100"/>
    </location>
</feature>
<feature type="chain" id="PRO_5008992963" description="Outer membrane protein assembly factor BamA" evidence="8">
    <location>
        <begin position="31"/>
        <end position="771"/>
    </location>
</feature>
<dbReference type="GO" id="GO:0009279">
    <property type="term" value="C:cell outer membrane"/>
    <property type="evidence" value="ECO:0007669"/>
    <property type="project" value="UniProtKB-SubCell"/>
</dbReference>
<keyword evidence="2 8" id="KW-1134">Transmembrane beta strand</keyword>
<evidence type="ECO:0000259" key="10">
    <source>
        <dbReference type="PROSITE" id="PS51779"/>
    </source>
</evidence>
<accession>A0A0P1FEN2</accession>
<sequence length="771" mass="85057" precursor="true">MDRHFSLTRRARAVGLAVLTAGIVSSAAQAQTFQFSSFEIEGNQRIEDATILSFIDLPTGQSVSAARVNDGLQRLQNSGLFESVELVPQGSRLIVVVQEFPTINQINFEGNDRLDAEILQSLVTSQVRRVFSPQQAERDAATIIQAYADQGRLTASVTPKIIRRSDNRVDLVFEISEGRTVEIERVSFVGNRAYSDRRLRRVLESTQAGIFRALIRSDTFVADRIAFDRQLLRDFFQARGYVDAQVLSVSSELSPERDGFFLTFRVQEGQQFSFGALTASSDLSDVDPDQFQDEIRIGEGKTYSPQAVDATIERLELLALQQGLDFVRVTPRVTRNDEARTLDIDFVVERGPRVFVERIDIEGNATTLDRVIRRQFATVEGDPFNPRAIRLAAERIRALGYFTQSDVSAREGSDPSQVIVDVDVEEQPTGSLGFGANYSVQDGVGLALTFRETNFLGRGQVVNFTLDTSSDNANSQLTFAEPFFLNRDLAASFSVFYRTTDSEDGAFDTRSVGASVGLGFPTGEYSDLRMSYSFTRDTLTPDSVATISQIIEDEQGTADTSAIGYRWRYDTRNVGLNPDAGVLLQFGQEFAGLGGDEEFIKSTFRLAGETTVWNGDVLLLATVEGGNLTSLGDTVSRESNRFFNSQNILRGFESSGIGPRDLNAGNDPLGGNNYFAARVEAQFPINLVPEEYGISGAVFYDMGSVWGLDNVNGGPTGADIVDDSFELRSTIGFGLLWDTQIGPLRFNFTNAVNAETADREQSFDFTISTRF</sequence>
<dbReference type="GO" id="GO:0051205">
    <property type="term" value="P:protein insertion into membrane"/>
    <property type="evidence" value="ECO:0007669"/>
    <property type="project" value="UniProtKB-UniRule"/>
</dbReference>
<dbReference type="Gene3D" id="2.40.160.50">
    <property type="entry name" value="membrane protein fhac: a member of the omp85/tpsb transporter family"/>
    <property type="match status" value="1"/>
</dbReference>
<dbReference type="PANTHER" id="PTHR12815">
    <property type="entry name" value="SORTING AND ASSEMBLY MACHINERY SAMM50 PROTEIN FAMILY MEMBER"/>
    <property type="match status" value="1"/>
</dbReference>
<evidence type="ECO:0000256" key="2">
    <source>
        <dbReference type="ARBA" id="ARBA00022452"/>
    </source>
</evidence>
<protein>
    <recommendedName>
        <fullName evidence="8 9">Outer membrane protein assembly factor BamA</fullName>
    </recommendedName>
</protein>
<comment type="function">
    <text evidence="8">Part of the outer membrane protein assembly complex, which is involved in assembly and insertion of beta-barrel proteins into the outer membrane.</text>
</comment>
<dbReference type="AlphaFoldDB" id="A0A0P1FEN2"/>